<dbReference type="Gene3D" id="3.80.10.10">
    <property type="entry name" value="Ribonuclease Inhibitor"/>
    <property type="match status" value="1"/>
</dbReference>
<organism evidence="2 3">
    <name type="scientific">Euplotes crassus</name>
    <dbReference type="NCBI Taxonomy" id="5936"/>
    <lineage>
        <taxon>Eukaryota</taxon>
        <taxon>Sar</taxon>
        <taxon>Alveolata</taxon>
        <taxon>Ciliophora</taxon>
        <taxon>Intramacronucleata</taxon>
        <taxon>Spirotrichea</taxon>
        <taxon>Hypotrichia</taxon>
        <taxon>Euplotida</taxon>
        <taxon>Euplotidae</taxon>
        <taxon>Moneuplotes</taxon>
    </lineage>
</organism>
<sequence length="506" mass="59172">MEVRRGKLNIKEDIIYKIYSYFDIYDLARFQRISKRWRMYLYEIPMPIFENISIDFTQSLTFYNQNRLKRYLLDQNPGMEDIINEYNDNIDNDVTEDGFEIGPKWRGAQLHLLSEQIYQQVHFIIEIASKKQIIKSISLNFNNTDICDDDYIFSTAIKCIRYFLIAVGNICKTVEKLEVTFLRSNRNEKNELYADEIKTFLEAIGESDTLKDSMKVLKFDSYCTEIMIGLIAGFYNLEELKISDCIFLEGEYFPIVKTNCLKKLNLSGSHQVESSHIQMLVENNSETLRSVKLDGEGMDGEELTEIIEKLNILEELCIYYGNSASSELLKVLLKHNQTLEKLVIRKNDNFLEQDLLFFFNNQFPVLHTLILDECTHLDTECVKKIAVNCTVLKSYSSEWCVKIDSTAIEHLLLNCCNLEKISLSGIKTINDSVFSKLFEINETRLSQDEEIFPLKLFEINFKMCNYLSKPVLQQMKEYYPACTVIDYYGEEITKPRNGFTDYRSDL</sequence>
<protein>
    <recommendedName>
        <fullName evidence="1">F-box domain-containing protein</fullName>
    </recommendedName>
</protein>
<dbReference type="InterPro" id="IPR001810">
    <property type="entry name" value="F-box_dom"/>
</dbReference>
<dbReference type="AlphaFoldDB" id="A0AAD1U8Y3"/>
<dbReference type="SUPFAM" id="SSF52047">
    <property type="entry name" value="RNI-like"/>
    <property type="match status" value="1"/>
</dbReference>
<dbReference type="SUPFAM" id="SSF81383">
    <property type="entry name" value="F-box domain"/>
    <property type="match status" value="1"/>
</dbReference>
<comment type="caution">
    <text evidence="2">The sequence shown here is derived from an EMBL/GenBank/DDBJ whole genome shotgun (WGS) entry which is preliminary data.</text>
</comment>
<dbReference type="PROSITE" id="PS50181">
    <property type="entry name" value="FBOX"/>
    <property type="match status" value="1"/>
</dbReference>
<name>A0AAD1U8Y3_EUPCR</name>
<dbReference type="EMBL" id="CAMPGE010005292">
    <property type="protein sequence ID" value="CAI2364143.1"/>
    <property type="molecule type" value="Genomic_DNA"/>
</dbReference>
<reference evidence="2" key="1">
    <citation type="submission" date="2023-07" db="EMBL/GenBank/DDBJ databases">
        <authorList>
            <consortium name="AG Swart"/>
            <person name="Singh M."/>
            <person name="Singh A."/>
            <person name="Seah K."/>
            <person name="Emmerich C."/>
        </authorList>
    </citation>
    <scope>NUCLEOTIDE SEQUENCE</scope>
    <source>
        <strain evidence="2">DP1</strain>
    </source>
</reference>
<evidence type="ECO:0000313" key="3">
    <source>
        <dbReference type="Proteomes" id="UP001295684"/>
    </source>
</evidence>
<dbReference type="Proteomes" id="UP001295684">
    <property type="component" value="Unassembled WGS sequence"/>
</dbReference>
<evidence type="ECO:0000259" key="1">
    <source>
        <dbReference type="PROSITE" id="PS50181"/>
    </source>
</evidence>
<evidence type="ECO:0000313" key="2">
    <source>
        <dbReference type="EMBL" id="CAI2364143.1"/>
    </source>
</evidence>
<dbReference type="PANTHER" id="PTHR31639">
    <property type="entry name" value="F-BOX PROTEIN-LIKE"/>
    <property type="match status" value="1"/>
</dbReference>
<gene>
    <name evidence="2" type="ORF">ECRASSUSDP1_LOCUS5485</name>
</gene>
<dbReference type="InterPro" id="IPR036047">
    <property type="entry name" value="F-box-like_dom_sf"/>
</dbReference>
<proteinExistence type="predicted"/>
<feature type="domain" description="F-box" evidence="1">
    <location>
        <begin position="4"/>
        <end position="52"/>
    </location>
</feature>
<accession>A0AAD1U8Y3</accession>
<dbReference type="CDD" id="cd09917">
    <property type="entry name" value="F-box_SF"/>
    <property type="match status" value="1"/>
</dbReference>
<keyword evidence="3" id="KW-1185">Reference proteome</keyword>
<dbReference type="PANTHER" id="PTHR31639:SF256">
    <property type="entry name" value="OS07G0242900 PROTEIN"/>
    <property type="match status" value="1"/>
</dbReference>
<dbReference type="InterPro" id="IPR032675">
    <property type="entry name" value="LRR_dom_sf"/>
</dbReference>